<feature type="transmembrane region" description="Helical" evidence="1">
    <location>
        <begin position="86"/>
        <end position="108"/>
    </location>
</feature>
<dbReference type="RefSeq" id="WP_209053394.1">
    <property type="nucleotide sequence ID" value="NZ_CP072425.1"/>
</dbReference>
<evidence type="ECO:0000313" key="2">
    <source>
        <dbReference type="EMBL" id="QTL37085.1"/>
    </source>
</evidence>
<feature type="transmembrane region" description="Helical" evidence="1">
    <location>
        <begin position="42"/>
        <end position="65"/>
    </location>
</feature>
<keyword evidence="1" id="KW-0812">Transmembrane</keyword>
<evidence type="ECO:0000313" key="3">
    <source>
        <dbReference type="Proteomes" id="UP000665025"/>
    </source>
</evidence>
<protein>
    <submittedName>
        <fullName evidence="2">Uncharacterized protein</fullName>
    </submittedName>
</protein>
<evidence type="ECO:0000256" key="1">
    <source>
        <dbReference type="SAM" id="Phobius"/>
    </source>
</evidence>
<gene>
    <name evidence="2" type="ORF">J5X90_08700</name>
</gene>
<feature type="transmembrane region" description="Helical" evidence="1">
    <location>
        <begin position="12"/>
        <end position="30"/>
    </location>
</feature>
<keyword evidence="3" id="KW-1185">Reference proteome</keyword>
<dbReference type="Proteomes" id="UP000665025">
    <property type="component" value="Chromosome 1"/>
</dbReference>
<accession>A0ABX7VCW5</accession>
<organism evidence="2 3">
    <name type="scientific">Pseudoalteromonas viridis</name>
    <dbReference type="NCBI Taxonomy" id="339617"/>
    <lineage>
        <taxon>Bacteria</taxon>
        <taxon>Pseudomonadati</taxon>
        <taxon>Pseudomonadota</taxon>
        <taxon>Gammaproteobacteria</taxon>
        <taxon>Alteromonadales</taxon>
        <taxon>Pseudoalteromonadaceae</taxon>
        <taxon>Pseudoalteromonas</taxon>
    </lineage>
</organism>
<proteinExistence type="predicted"/>
<keyword evidence="1" id="KW-0472">Membrane</keyword>
<sequence length="109" mass="11919">MTYMTFLASKQSAFITGVFHYFLLAGSLYVSEHVQLPDILVVIGLLFVISALSITGLIWVSGIFNSADDIAKGNLLRTRLSDFKQTIIHCACWLCGSGGAMKLTLFLVN</sequence>
<reference evidence="2 3" key="1">
    <citation type="submission" date="2021-03" db="EMBL/GenBank/DDBJ databases">
        <title>Complete Genome of Pseudoalteromonas viridis Strain BBR56, a new biocontrol bacterial candidate.</title>
        <authorList>
            <person name="Handayani D.P."/>
            <person name="Isnansetyo A."/>
            <person name="Istiqomah I."/>
            <person name="Jumina J."/>
        </authorList>
    </citation>
    <scope>NUCLEOTIDE SEQUENCE [LARGE SCALE GENOMIC DNA]</scope>
    <source>
        <strain evidence="2 3">BBR56</strain>
    </source>
</reference>
<keyword evidence="1" id="KW-1133">Transmembrane helix</keyword>
<name>A0ABX7VCW5_9GAMM</name>
<dbReference type="EMBL" id="CP072425">
    <property type="protein sequence ID" value="QTL37085.1"/>
    <property type="molecule type" value="Genomic_DNA"/>
</dbReference>